<gene>
    <name evidence="2" type="ORF">K1718_23035</name>
</gene>
<dbReference type="EMBL" id="CP120863">
    <property type="protein sequence ID" value="WFE89005.1"/>
    <property type="molecule type" value="Genomic_DNA"/>
</dbReference>
<keyword evidence="1" id="KW-0812">Transmembrane</keyword>
<evidence type="ECO:0000256" key="1">
    <source>
        <dbReference type="SAM" id="Phobius"/>
    </source>
</evidence>
<dbReference type="Gene3D" id="3.30.530.20">
    <property type="match status" value="1"/>
</dbReference>
<keyword evidence="1" id="KW-0472">Membrane</keyword>
<dbReference type="InterPro" id="IPR023393">
    <property type="entry name" value="START-like_dom_sf"/>
</dbReference>
<protein>
    <submittedName>
        <fullName evidence="2">SRPBCC family protein</fullName>
    </submittedName>
</protein>
<accession>A0ABY8F0Q5</accession>
<keyword evidence="3" id="KW-1185">Reference proteome</keyword>
<name>A0ABY8F0Q5_9HYPH</name>
<reference evidence="2 3" key="1">
    <citation type="submission" date="2023-03" db="EMBL/GenBank/DDBJ databases">
        <title>Roseibium porphyridii sp. nov. and Roseibium rhodosorbium sp. nov. isolated from marine algae, Porphyridium cruentum and Rhodosorus marinus, respectively.</title>
        <authorList>
            <person name="Lee M.W."/>
            <person name="Choi B.J."/>
            <person name="Lee J.K."/>
            <person name="Choi D.G."/>
            <person name="Baek J.H."/>
            <person name="Bayburt H."/>
            <person name="Kim J.M."/>
            <person name="Han D.M."/>
            <person name="Kim K.H."/>
            <person name="Jeon C.O."/>
        </authorList>
    </citation>
    <scope>NUCLEOTIDE SEQUENCE [LARGE SCALE GENOMIC DNA]</scope>
    <source>
        <strain evidence="2 3">KMA01</strain>
    </source>
</reference>
<keyword evidence="1" id="KW-1133">Transmembrane helix</keyword>
<evidence type="ECO:0000313" key="2">
    <source>
        <dbReference type="EMBL" id="WFE89005.1"/>
    </source>
</evidence>
<sequence length="169" mass="17761">MTIWTYLAGGVGALTLIAAGTLLLPRQIHVERQAVLATSPATILSLAASNAGYQKFNPYLTADANLKITPFGPESGVGSGFRFNGKDGKGSQTVAAVTQDTVRYNIDLGAMGKPAQEISAVEAPGGTLVTWRMDMDLGYNPVFRVFGLFMDGMVGKTFEQGLDNLASAA</sequence>
<dbReference type="SUPFAM" id="SSF55961">
    <property type="entry name" value="Bet v1-like"/>
    <property type="match status" value="1"/>
</dbReference>
<organism evidence="2 3">
    <name type="scientific">Roseibium porphyridii</name>
    <dbReference type="NCBI Taxonomy" id="2866279"/>
    <lineage>
        <taxon>Bacteria</taxon>
        <taxon>Pseudomonadati</taxon>
        <taxon>Pseudomonadota</taxon>
        <taxon>Alphaproteobacteria</taxon>
        <taxon>Hyphomicrobiales</taxon>
        <taxon>Stappiaceae</taxon>
        <taxon>Roseibium</taxon>
    </lineage>
</organism>
<dbReference type="RefSeq" id="WP_265680708.1">
    <property type="nucleotide sequence ID" value="NZ_CP120863.1"/>
</dbReference>
<dbReference type="Proteomes" id="UP001209803">
    <property type="component" value="Chromosome"/>
</dbReference>
<dbReference type="InterPro" id="IPR019587">
    <property type="entry name" value="Polyketide_cyclase/dehydratase"/>
</dbReference>
<feature type="transmembrane region" description="Helical" evidence="1">
    <location>
        <begin position="6"/>
        <end position="24"/>
    </location>
</feature>
<dbReference type="Pfam" id="PF10604">
    <property type="entry name" value="Polyketide_cyc2"/>
    <property type="match status" value="1"/>
</dbReference>
<proteinExistence type="predicted"/>
<evidence type="ECO:0000313" key="3">
    <source>
        <dbReference type="Proteomes" id="UP001209803"/>
    </source>
</evidence>